<comment type="caution">
    <text evidence="1">The sequence shown here is derived from an EMBL/GenBank/DDBJ whole genome shotgun (WGS) entry which is preliminary data.</text>
</comment>
<protein>
    <recommendedName>
        <fullName evidence="3">Leucine-rich repeat-containing N-terminal plant-type domain-containing protein</fullName>
    </recommendedName>
</protein>
<sequence>MVLKQAGVGEPESDLESGILNQVLPRSLWCVSHAHQPRSRSLSDYGGAKDEIVGYPKTQSWKEGTSYCNWDRIKCENGIGNVIGLDI</sequence>
<evidence type="ECO:0000313" key="1">
    <source>
        <dbReference type="EMBL" id="KAH7546866.1"/>
    </source>
</evidence>
<name>A0A978W4I2_ZIZJJ</name>
<dbReference type="Proteomes" id="UP000813462">
    <property type="component" value="Unassembled WGS sequence"/>
</dbReference>
<dbReference type="EMBL" id="JAEACU010000001">
    <property type="protein sequence ID" value="KAH7546866.1"/>
    <property type="molecule type" value="Genomic_DNA"/>
</dbReference>
<gene>
    <name evidence="1" type="ORF">FEM48_Zijuj01G0246400</name>
</gene>
<reference evidence="1" key="1">
    <citation type="journal article" date="2021" name="Front. Plant Sci.">
        <title>Chromosome-Scale Genome Assembly for Chinese Sour Jujube and Insights Into Its Genome Evolution and Domestication Signature.</title>
        <authorList>
            <person name="Shen L.-Y."/>
            <person name="Luo H."/>
            <person name="Wang X.-L."/>
            <person name="Wang X.-M."/>
            <person name="Qiu X.-J."/>
            <person name="Liu H."/>
            <person name="Zhou S.-S."/>
            <person name="Jia K.-H."/>
            <person name="Nie S."/>
            <person name="Bao Y.-T."/>
            <person name="Zhang R.-G."/>
            <person name="Yun Q.-Z."/>
            <person name="Chai Y.-H."/>
            <person name="Lu J.-Y."/>
            <person name="Li Y."/>
            <person name="Zhao S.-W."/>
            <person name="Mao J.-F."/>
            <person name="Jia S.-G."/>
            <person name="Mao Y.-M."/>
        </authorList>
    </citation>
    <scope>NUCLEOTIDE SEQUENCE</scope>
    <source>
        <strain evidence="1">AT0</strain>
        <tissue evidence="1">Leaf</tissue>
    </source>
</reference>
<accession>A0A978W4I2</accession>
<evidence type="ECO:0000313" key="2">
    <source>
        <dbReference type="Proteomes" id="UP000813462"/>
    </source>
</evidence>
<organism evidence="1 2">
    <name type="scientific">Ziziphus jujuba var. spinosa</name>
    <dbReference type="NCBI Taxonomy" id="714518"/>
    <lineage>
        <taxon>Eukaryota</taxon>
        <taxon>Viridiplantae</taxon>
        <taxon>Streptophyta</taxon>
        <taxon>Embryophyta</taxon>
        <taxon>Tracheophyta</taxon>
        <taxon>Spermatophyta</taxon>
        <taxon>Magnoliopsida</taxon>
        <taxon>eudicotyledons</taxon>
        <taxon>Gunneridae</taxon>
        <taxon>Pentapetalae</taxon>
        <taxon>rosids</taxon>
        <taxon>fabids</taxon>
        <taxon>Rosales</taxon>
        <taxon>Rhamnaceae</taxon>
        <taxon>Paliureae</taxon>
        <taxon>Ziziphus</taxon>
    </lineage>
</organism>
<dbReference type="AlphaFoldDB" id="A0A978W4I2"/>
<proteinExistence type="predicted"/>
<evidence type="ECO:0008006" key="3">
    <source>
        <dbReference type="Google" id="ProtNLM"/>
    </source>
</evidence>